<feature type="region of interest" description="Disordered" evidence="4">
    <location>
        <begin position="187"/>
        <end position="207"/>
    </location>
</feature>
<dbReference type="PANTHER" id="PTHR46093:SF4">
    <property type="entry name" value="GALACTOSE OXIDASE_KELCH REPEAT SUPERFAMILY PROTEIN"/>
    <property type="match status" value="1"/>
</dbReference>
<comment type="caution">
    <text evidence="5">The sequence shown here is derived from an EMBL/GenBank/DDBJ whole genome shotgun (WGS) entry which is preliminary data.</text>
</comment>
<feature type="compositionally biased region" description="Polar residues" evidence="4">
    <location>
        <begin position="473"/>
        <end position="482"/>
    </location>
</feature>
<dbReference type="EMBL" id="QGNW01001108">
    <property type="protein sequence ID" value="RVW55709.1"/>
    <property type="molecule type" value="Genomic_DNA"/>
</dbReference>
<sequence length="482" mass="53504">MLMTTYLNGFLVTHWEGSSHFHQGFVACYFYCCNCDYLCQELANDTHIGHAETLIYDVLKVEWSVIAGPTSSITTNKTRSPTWWDFALSIWSGFRWIQPSACAAQRKGFPCCIWGTKKEPSNEVEVLIKEKNEVSISRRSTLNKGSELFLSENRSSSAGLASQLSNGAPQHPVESVVRQNLASAIEQHGSGRKSLSESSLVDPNPAPGNVSLRKQFHNEEEYNTAVKTLRSLEDECYSSQASEHRMKLFDTGIHGSLAGCKINVDEIPSVLDSENSNAYNQGNGNLLVDNDDEVFPESHGKSVAFSAPSSIYQLYETKMAALIRKNGILEGQLTAALASREAVEKNLSSVLKNRQEMEKKLADTLKEMEMLKEKLAGVELAQEEANNLSNMVHSDNVRLEHDVAFLKAVLDDTQKELHSTRGVLAGERARAFQLQHNFLFGFSDKVDMADREIDSPAFRRSGNRRSCHGNGAVVTTKQSTKV</sequence>
<evidence type="ECO:0000256" key="4">
    <source>
        <dbReference type="SAM" id="MobiDB-lite"/>
    </source>
</evidence>
<dbReference type="Proteomes" id="UP000288805">
    <property type="component" value="Unassembled WGS sequence"/>
</dbReference>
<dbReference type="PANTHER" id="PTHR46093">
    <property type="entry name" value="ACYL-COA-BINDING DOMAIN-CONTAINING PROTEIN 5"/>
    <property type="match status" value="1"/>
</dbReference>
<reference evidence="5 6" key="1">
    <citation type="journal article" date="2018" name="PLoS Genet.">
        <title>Population sequencing reveals clonal diversity and ancestral inbreeding in the grapevine cultivar Chardonnay.</title>
        <authorList>
            <person name="Roach M.J."/>
            <person name="Johnson D.L."/>
            <person name="Bohlmann J."/>
            <person name="van Vuuren H.J."/>
            <person name="Jones S.J."/>
            <person name="Pretorius I.S."/>
            <person name="Schmidt S.A."/>
            <person name="Borneman A.R."/>
        </authorList>
    </citation>
    <scope>NUCLEOTIDE SEQUENCE [LARGE SCALE GENOMIC DNA]</scope>
    <source>
        <strain evidence="6">cv. Chardonnay</strain>
        <tissue evidence="5">Leaf</tissue>
    </source>
</reference>
<dbReference type="AlphaFoldDB" id="A0A438F6S8"/>
<protein>
    <submittedName>
        <fullName evidence="5">Uncharacterized protein</fullName>
    </submittedName>
</protein>
<evidence type="ECO:0000256" key="3">
    <source>
        <dbReference type="SAM" id="Coils"/>
    </source>
</evidence>
<gene>
    <name evidence="5" type="ORF">CK203_085211</name>
</gene>
<keyword evidence="3" id="KW-0175">Coiled coil</keyword>
<proteinExistence type="predicted"/>
<feature type="coiled-coil region" evidence="3">
    <location>
        <begin position="340"/>
        <end position="416"/>
    </location>
</feature>
<evidence type="ECO:0000313" key="6">
    <source>
        <dbReference type="Proteomes" id="UP000288805"/>
    </source>
</evidence>
<accession>A0A438F6S8</accession>
<organism evidence="5 6">
    <name type="scientific">Vitis vinifera</name>
    <name type="common">Grape</name>
    <dbReference type="NCBI Taxonomy" id="29760"/>
    <lineage>
        <taxon>Eukaryota</taxon>
        <taxon>Viridiplantae</taxon>
        <taxon>Streptophyta</taxon>
        <taxon>Embryophyta</taxon>
        <taxon>Tracheophyta</taxon>
        <taxon>Spermatophyta</taxon>
        <taxon>Magnoliopsida</taxon>
        <taxon>eudicotyledons</taxon>
        <taxon>Gunneridae</taxon>
        <taxon>Pentapetalae</taxon>
        <taxon>rosids</taxon>
        <taxon>Vitales</taxon>
        <taxon>Vitaceae</taxon>
        <taxon>Viteae</taxon>
        <taxon>Vitis</taxon>
    </lineage>
</organism>
<feature type="region of interest" description="Disordered" evidence="4">
    <location>
        <begin position="459"/>
        <end position="482"/>
    </location>
</feature>
<keyword evidence="1" id="KW-0880">Kelch repeat</keyword>
<evidence type="ECO:0000256" key="2">
    <source>
        <dbReference type="ARBA" id="ARBA00022737"/>
    </source>
</evidence>
<evidence type="ECO:0000313" key="5">
    <source>
        <dbReference type="EMBL" id="RVW55709.1"/>
    </source>
</evidence>
<name>A0A438F6S8_VITVI</name>
<evidence type="ECO:0000256" key="1">
    <source>
        <dbReference type="ARBA" id="ARBA00022441"/>
    </source>
</evidence>
<keyword evidence="2" id="KW-0677">Repeat</keyword>